<evidence type="ECO:0000256" key="1">
    <source>
        <dbReference type="ARBA" id="ARBA00004370"/>
    </source>
</evidence>
<evidence type="ECO:0000313" key="7">
    <source>
        <dbReference type="EMBL" id="CAC5365836.1"/>
    </source>
</evidence>
<dbReference type="Proteomes" id="UP000507470">
    <property type="component" value="Unassembled WGS sequence"/>
</dbReference>
<dbReference type="CDD" id="cd14978">
    <property type="entry name" value="7tmA_FMRFamide_R-like"/>
    <property type="match status" value="1"/>
</dbReference>
<dbReference type="PANTHER" id="PTHR46273">
    <property type="entry name" value="MYOSUPPRESSIN RECEPTOR 1, ISOFORM B-RELATED"/>
    <property type="match status" value="1"/>
</dbReference>
<dbReference type="PRINTS" id="PR00237">
    <property type="entry name" value="GPCRRHODOPSN"/>
</dbReference>
<dbReference type="SUPFAM" id="SSF81321">
    <property type="entry name" value="Family A G protein-coupled receptor-like"/>
    <property type="match status" value="1"/>
</dbReference>
<comment type="subcellular location">
    <subcellularLocation>
        <location evidence="1">Membrane</location>
    </subcellularLocation>
</comment>
<feature type="transmembrane region" description="Helical" evidence="5">
    <location>
        <begin position="294"/>
        <end position="318"/>
    </location>
</feature>
<dbReference type="PANTHER" id="PTHR46273:SF4">
    <property type="entry name" value="AT19640P"/>
    <property type="match status" value="1"/>
</dbReference>
<dbReference type="Pfam" id="PF10324">
    <property type="entry name" value="7TM_GPCR_Srw"/>
    <property type="match status" value="1"/>
</dbReference>
<proteinExistence type="predicted"/>
<feature type="transmembrane region" description="Helical" evidence="5">
    <location>
        <begin position="66"/>
        <end position="90"/>
    </location>
</feature>
<dbReference type="PROSITE" id="PS50262">
    <property type="entry name" value="G_PROTEIN_RECEP_F1_2"/>
    <property type="match status" value="1"/>
</dbReference>
<feature type="transmembrane region" description="Helical" evidence="5">
    <location>
        <begin position="260"/>
        <end position="282"/>
    </location>
</feature>
<dbReference type="InterPro" id="IPR019427">
    <property type="entry name" value="7TM_GPCR_serpentine_rcpt_Srw"/>
</dbReference>
<evidence type="ECO:0000256" key="4">
    <source>
        <dbReference type="ARBA" id="ARBA00023136"/>
    </source>
</evidence>
<keyword evidence="2 5" id="KW-0812">Transmembrane</keyword>
<feature type="transmembrane region" description="Helical" evidence="5">
    <location>
        <begin position="154"/>
        <end position="174"/>
    </location>
</feature>
<evidence type="ECO:0000256" key="3">
    <source>
        <dbReference type="ARBA" id="ARBA00022989"/>
    </source>
</evidence>
<keyword evidence="8" id="KW-1185">Reference proteome</keyword>
<keyword evidence="4 5" id="KW-0472">Membrane</keyword>
<evidence type="ECO:0000259" key="6">
    <source>
        <dbReference type="PROSITE" id="PS50262"/>
    </source>
</evidence>
<dbReference type="EMBL" id="CACVKT020001195">
    <property type="protein sequence ID" value="CAC5365836.1"/>
    <property type="molecule type" value="Genomic_DNA"/>
</dbReference>
<name>A0A6J8ADW0_MYTCO</name>
<evidence type="ECO:0000256" key="5">
    <source>
        <dbReference type="SAM" id="Phobius"/>
    </source>
</evidence>
<reference evidence="7 8" key="1">
    <citation type="submission" date="2020-06" db="EMBL/GenBank/DDBJ databases">
        <authorList>
            <person name="Li R."/>
            <person name="Bekaert M."/>
        </authorList>
    </citation>
    <scope>NUCLEOTIDE SEQUENCE [LARGE SCALE GENOMIC DNA]</scope>
    <source>
        <strain evidence="8">wild</strain>
    </source>
</reference>
<protein>
    <recommendedName>
        <fullName evidence="6">G-protein coupled receptors family 1 profile domain-containing protein</fullName>
    </recommendedName>
</protein>
<dbReference type="Gene3D" id="1.20.1070.10">
    <property type="entry name" value="Rhodopsin 7-helix transmembrane proteins"/>
    <property type="match status" value="1"/>
</dbReference>
<feature type="transmembrane region" description="Helical" evidence="5">
    <location>
        <begin position="110"/>
        <end position="133"/>
    </location>
</feature>
<dbReference type="InterPro" id="IPR017452">
    <property type="entry name" value="GPCR_Rhodpsn_7TM"/>
</dbReference>
<feature type="domain" description="G-protein coupled receptors family 1 profile" evidence="6">
    <location>
        <begin position="46"/>
        <end position="316"/>
    </location>
</feature>
<evidence type="ECO:0000256" key="2">
    <source>
        <dbReference type="ARBA" id="ARBA00022692"/>
    </source>
</evidence>
<dbReference type="InterPro" id="IPR000276">
    <property type="entry name" value="GPCR_Rhodpsn"/>
</dbReference>
<sequence length="358" mass="40803">MNNTTSNVSNLGQCDQPINDLFAYACVYYTLHGYLSLAICCFGVPTNLVNIIILTRKSMRNPINNILTGIAISDAITMMSYIPFAIHFYIQHGLERTPAKYTFEWTWFLALHFNLSVTTHMISIWLGVCMSIVRYIYIKSMGIGKINIDQAKSVILVVMVFLISILFCIPNYYITKVRITAGSNKVYMLENLRLGEKDMPWIEALAAWIFILMGKIGPCILITISGSLLLYTLHVSQERTKALKGARVEERMRTHRRTTIMLLAIICMFIVAELPQSILLLIGIFKENFFKVEYALLADTIDILALINNATNFIMYCAMSRQFRDILFDMTCKYLHNGEDASYSHVKAIQTKTSHVHV</sequence>
<dbReference type="OrthoDB" id="5864054at2759"/>
<dbReference type="AlphaFoldDB" id="A0A6J8ADW0"/>
<feature type="transmembrane region" description="Helical" evidence="5">
    <location>
        <begin position="205"/>
        <end position="231"/>
    </location>
</feature>
<dbReference type="InterPro" id="IPR053219">
    <property type="entry name" value="GPCR_Dmsr-1"/>
</dbReference>
<feature type="transmembrane region" description="Helical" evidence="5">
    <location>
        <begin position="34"/>
        <end position="54"/>
    </location>
</feature>
<dbReference type="GO" id="GO:0005886">
    <property type="term" value="C:plasma membrane"/>
    <property type="evidence" value="ECO:0007669"/>
    <property type="project" value="TreeGrafter"/>
</dbReference>
<organism evidence="7 8">
    <name type="scientific">Mytilus coruscus</name>
    <name type="common">Sea mussel</name>
    <dbReference type="NCBI Taxonomy" id="42192"/>
    <lineage>
        <taxon>Eukaryota</taxon>
        <taxon>Metazoa</taxon>
        <taxon>Spiralia</taxon>
        <taxon>Lophotrochozoa</taxon>
        <taxon>Mollusca</taxon>
        <taxon>Bivalvia</taxon>
        <taxon>Autobranchia</taxon>
        <taxon>Pteriomorphia</taxon>
        <taxon>Mytilida</taxon>
        <taxon>Mytiloidea</taxon>
        <taxon>Mytilidae</taxon>
        <taxon>Mytilinae</taxon>
        <taxon>Mytilus</taxon>
    </lineage>
</organism>
<accession>A0A6J8ADW0</accession>
<keyword evidence="3 5" id="KW-1133">Transmembrane helix</keyword>
<gene>
    <name evidence="7" type="ORF">MCOR_6357</name>
</gene>
<dbReference type="GO" id="GO:0008528">
    <property type="term" value="F:G protein-coupled peptide receptor activity"/>
    <property type="evidence" value="ECO:0007669"/>
    <property type="project" value="InterPro"/>
</dbReference>
<evidence type="ECO:0000313" key="8">
    <source>
        <dbReference type="Proteomes" id="UP000507470"/>
    </source>
</evidence>